<comment type="caution">
    <text evidence="1">The sequence shown here is derived from an EMBL/GenBank/DDBJ whole genome shotgun (WGS) entry which is preliminary data.</text>
</comment>
<evidence type="ECO:0000313" key="2">
    <source>
        <dbReference type="Proteomes" id="UP001148629"/>
    </source>
</evidence>
<protein>
    <submittedName>
        <fullName evidence="1">Uncharacterized protein</fullName>
    </submittedName>
</protein>
<dbReference type="EMBL" id="JANRMS010000213">
    <property type="protein sequence ID" value="KAJ3544072.1"/>
    <property type="molecule type" value="Genomic_DNA"/>
</dbReference>
<name>A0ACC1SPY4_9HYPO</name>
<reference evidence="1" key="1">
    <citation type="submission" date="2022-08" db="EMBL/GenBank/DDBJ databases">
        <title>Genome Sequence of Fusarium decemcellulare.</title>
        <authorList>
            <person name="Buettner E."/>
        </authorList>
    </citation>
    <scope>NUCLEOTIDE SEQUENCE</scope>
    <source>
        <strain evidence="1">Babe19</strain>
    </source>
</reference>
<gene>
    <name evidence="1" type="ORF">NM208_g3246</name>
</gene>
<accession>A0ACC1SPY4</accession>
<proteinExistence type="predicted"/>
<organism evidence="1 2">
    <name type="scientific">Fusarium decemcellulare</name>
    <dbReference type="NCBI Taxonomy" id="57161"/>
    <lineage>
        <taxon>Eukaryota</taxon>
        <taxon>Fungi</taxon>
        <taxon>Dikarya</taxon>
        <taxon>Ascomycota</taxon>
        <taxon>Pezizomycotina</taxon>
        <taxon>Sordariomycetes</taxon>
        <taxon>Hypocreomycetidae</taxon>
        <taxon>Hypocreales</taxon>
        <taxon>Nectriaceae</taxon>
        <taxon>Fusarium</taxon>
        <taxon>Fusarium decemcellulare species complex</taxon>
    </lineage>
</organism>
<keyword evidence="2" id="KW-1185">Reference proteome</keyword>
<sequence>MNQLQDPPDFNRLADGLQIACDHVRRCQSIPAFDNGVAILQAIHELSHKVDTVNQKIDTVDQRLSGKIDTVNDNIVALDARMSRVELRMDGLETRMDGFERRMDGLGHQMDGLTRRMDEFDRKFTVSEYNSIIRLENRIVIRSDMKISAPRSVHTGLVIPNFPETPKQLNNLRTPALNRLLGELGAAMDGTPSQKKNRLLLLIGVILQSSQDM</sequence>
<evidence type="ECO:0000313" key="1">
    <source>
        <dbReference type="EMBL" id="KAJ3544072.1"/>
    </source>
</evidence>
<dbReference type="Proteomes" id="UP001148629">
    <property type="component" value="Unassembled WGS sequence"/>
</dbReference>